<evidence type="ECO:0000256" key="2">
    <source>
        <dbReference type="SAM" id="Phobius"/>
    </source>
</evidence>
<dbReference type="Gene3D" id="2.130.10.10">
    <property type="entry name" value="YVTN repeat-like/Quinoprotein amine dehydrogenase"/>
    <property type="match status" value="1"/>
</dbReference>
<feature type="transmembrane region" description="Helical" evidence="2">
    <location>
        <begin position="768"/>
        <end position="789"/>
    </location>
</feature>
<protein>
    <submittedName>
        <fullName evidence="3">Uncharacterized protein</fullName>
    </submittedName>
</protein>
<dbReference type="OrthoDB" id="3238562at2759"/>
<evidence type="ECO:0000313" key="4">
    <source>
        <dbReference type="Proteomes" id="UP000054477"/>
    </source>
</evidence>
<evidence type="ECO:0000256" key="1">
    <source>
        <dbReference type="SAM" id="MobiDB-lite"/>
    </source>
</evidence>
<keyword evidence="4" id="KW-1185">Reference proteome</keyword>
<proteinExistence type="predicted"/>
<dbReference type="HOGENOM" id="CLU_312848_0_0_1"/>
<feature type="region of interest" description="Disordered" evidence="1">
    <location>
        <begin position="458"/>
        <end position="485"/>
    </location>
</feature>
<keyword evidence="2" id="KW-1133">Transmembrane helix</keyword>
<dbReference type="SUPFAM" id="SSF50978">
    <property type="entry name" value="WD40 repeat-like"/>
    <property type="match status" value="1"/>
</dbReference>
<dbReference type="AlphaFoldDB" id="A0A0C9XL56"/>
<dbReference type="STRING" id="1095629.A0A0C9XL56"/>
<keyword evidence="2" id="KW-0812">Transmembrane</keyword>
<evidence type="ECO:0000313" key="3">
    <source>
        <dbReference type="EMBL" id="KIJ98321.1"/>
    </source>
</evidence>
<accession>A0A0C9XL56</accession>
<gene>
    <name evidence="3" type="ORF">K443DRAFT_133503</name>
</gene>
<dbReference type="InterPro" id="IPR036322">
    <property type="entry name" value="WD40_repeat_dom_sf"/>
</dbReference>
<feature type="compositionally biased region" description="Low complexity" evidence="1">
    <location>
        <begin position="542"/>
        <end position="556"/>
    </location>
</feature>
<reference evidence="3 4" key="1">
    <citation type="submission" date="2014-04" db="EMBL/GenBank/DDBJ databases">
        <authorList>
            <consortium name="DOE Joint Genome Institute"/>
            <person name="Kuo A."/>
            <person name="Kohler A."/>
            <person name="Nagy L.G."/>
            <person name="Floudas D."/>
            <person name="Copeland A."/>
            <person name="Barry K.W."/>
            <person name="Cichocki N."/>
            <person name="Veneault-Fourrey C."/>
            <person name="LaButti K."/>
            <person name="Lindquist E.A."/>
            <person name="Lipzen A."/>
            <person name="Lundell T."/>
            <person name="Morin E."/>
            <person name="Murat C."/>
            <person name="Sun H."/>
            <person name="Tunlid A."/>
            <person name="Henrissat B."/>
            <person name="Grigoriev I.V."/>
            <person name="Hibbett D.S."/>
            <person name="Martin F."/>
            <person name="Nordberg H.P."/>
            <person name="Cantor M.N."/>
            <person name="Hua S.X."/>
        </authorList>
    </citation>
    <scope>NUCLEOTIDE SEQUENCE [LARGE SCALE GENOMIC DNA]</scope>
    <source>
        <strain evidence="3 4">LaAM-08-1</strain>
    </source>
</reference>
<keyword evidence="2" id="KW-0472">Membrane</keyword>
<organism evidence="3 4">
    <name type="scientific">Laccaria amethystina LaAM-08-1</name>
    <dbReference type="NCBI Taxonomy" id="1095629"/>
    <lineage>
        <taxon>Eukaryota</taxon>
        <taxon>Fungi</taxon>
        <taxon>Dikarya</taxon>
        <taxon>Basidiomycota</taxon>
        <taxon>Agaricomycotina</taxon>
        <taxon>Agaricomycetes</taxon>
        <taxon>Agaricomycetidae</taxon>
        <taxon>Agaricales</taxon>
        <taxon>Agaricineae</taxon>
        <taxon>Hydnangiaceae</taxon>
        <taxon>Laccaria</taxon>
    </lineage>
</organism>
<dbReference type="EMBL" id="KN838672">
    <property type="protein sequence ID" value="KIJ98321.1"/>
    <property type="molecule type" value="Genomic_DNA"/>
</dbReference>
<dbReference type="Proteomes" id="UP000054477">
    <property type="component" value="Unassembled WGS sequence"/>
</dbReference>
<dbReference type="InterPro" id="IPR015943">
    <property type="entry name" value="WD40/YVTN_repeat-like_dom_sf"/>
</dbReference>
<reference evidence="4" key="2">
    <citation type="submission" date="2015-01" db="EMBL/GenBank/DDBJ databases">
        <title>Evolutionary Origins and Diversification of the Mycorrhizal Mutualists.</title>
        <authorList>
            <consortium name="DOE Joint Genome Institute"/>
            <consortium name="Mycorrhizal Genomics Consortium"/>
            <person name="Kohler A."/>
            <person name="Kuo A."/>
            <person name="Nagy L.G."/>
            <person name="Floudas D."/>
            <person name="Copeland A."/>
            <person name="Barry K.W."/>
            <person name="Cichocki N."/>
            <person name="Veneault-Fourrey C."/>
            <person name="LaButti K."/>
            <person name="Lindquist E.A."/>
            <person name="Lipzen A."/>
            <person name="Lundell T."/>
            <person name="Morin E."/>
            <person name="Murat C."/>
            <person name="Riley R."/>
            <person name="Ohm R."/>
            <person name="Sun H."/>
            <person name="Tunlid A."/>
            <person name="Henrissat B."/>
            <person name="Grigoriev I.V."/>
            <person name="Hibbett D.S."/>
            <person name="Martin F."/>
        </authorList>
    </citation>
    <scope>NUCLEOTIDE SEQUENCE [LARGE SCALE GENOMIC DNA]</scope>
    <source>
        <strain evidence="4">LaAM-08-1</strain>
    </source>
</reference>
<sequence>MSQTMEMHSISLTNIGQIPGAGGAPAVVSFSPDGRLVAIGEECGLITIRSSEKHFQILRRYNAGSKVRSIGWHPNIPFWFVAGCISGNLYTIHMRSNAEDVLLREIPGFIQSLSINDDGTQMALGFSDGQSTSVALVDDPFAELQKPLQIAKAKNFPPIGKVPHQLFFLDNDSLLICYSGKSRFVIIQTKDPYAILWKMDAPVGYQIGCVALSPSRSEMAVTNLVSGIDFYSLIERKYMGSTYYDILGKGRSNRMASIAYMREDFVVAGHVDGKVIFVDTYPSNSQAASKWVVRPAHEYKLMRTDNAYGIVRGEPTIFYADGEGENLYYVVLSVHFKHRLTDKNDVKVAESMVSILHSDVPTTPPQVMVNKDPSQPILSHFAPNYHSHDVTSTSAQLPMSAAQQVPPMASNQVAPIMLPNQVPSQVLPTEVSLMTSNQEPLVHIPLVAPMEVSTLSSGHVNATSASDQEPITVSNHPSSTSTHASANLSDQLPLNVSDHASLNISDQVFRNASIPLNVPVSANAALPPATASSNVSDLRVTQAPSAASNQVSSSASNEEDSSPTAHSGQLNLDNELPQVLLEKDTHHRQHFSITWRVLRALKAILVVVLVAWIVAIGYPSISSESLSNLKQALDRFPALLTQPTAVAHGSETAQILELTMALVTQPTVIEHVPEKTQMLELAAALVSDRYVRATGITQDTACTHVPLPTGSPAISILVCTVTETITVTATQSVTITADLERPTVLPGPASPLKLTGPETANSGSSTYYIFYCSILLFLSLFRFQILRLLPYTNKLYHCMCRLFHYAYRLLHYMFCLFAQLTSPAEYNETSLGKALEFNKMIIKGDSEAEKTDEELEIVDIKEDLDPKIQRMQT</sequence>
<feature type="region of interest" description="Disordered" evidence="1">
    <location>
        <begin position="535"/>
        <end position="571"/>
    </location>
</feature>
<feature type="transmembrane region" description="Helical" evidence="2">
    <location>
        <begin position="600"/>
        <end position="621"/>
    </location>
</feature>
<name>A0A0C9XL56_9AGAR</name>